<dbReference type="RefSeq" id="WP_377475143.1">
    <property type="nucleotide sequence ID" value="NZ_JBHLWN010000124.1"/>
</dbReference>
<evidence type="ECO:0000256" key="1">
    <source>
        <dbReference type="ARBA" id="ARBA00023121"/>
    </source>
</evidence>
<sequence>MSRIQVFTDSTCDLGLELRRRHAIEMVPLHVIFDDEDYLDGVNLQAEDLFRKVESGGKLPKTAAPSPGEFIAAFEPYIEQGCDIVYVGLSSKLSATFQNACLAAEHFPSGRIVCVDSLNLATCVGLLALKAARAAEAGLPLADIERMLLDARERLEAEFVIDTLDYLHKGGRCSALASFIGGLLKIRPVVKVVDGGMILASKIRGKREKALEQLLANLIEQRERIEDDFIFLEHASALEDALALKARLENEFGLQVELAEAGCVISSHCGPQTVGILYCRS</sequence>
<protein>
    <submittedName>
        <fullName evidence="3">DegV family protein</fullName>
    </submittedName>
</protein>
<dbReference type="EMBL" id="JBHLWN010000124">
    <property type="protein sequence ID" value="MFC0216708.1"/>
    <property type="molecule type" value="Genomic_DNA"/>
</dbReference>
<dbReference type="Proteomes" id="UP001589776">
    <property type="component" value="Unassembled WGS sequence"/>
</dbReference>
<evidence type="ECO:0000313" key="4">
    <source>
        <dbReference type="Proteomes" id="UP001589776"/>
    </source>
</evidence>
<dbReference type="InterPro" id="IPR043168">
    <property type="entry name" value="DegV_C"/>
</dbReference>
<dbReference type="NCBIfam" id="TIGR00762">
    <property type="entry name" value="DegV"/>
    <property type="match status" value="1"/>
</dbReference>
<dbReference type="InterPro" id="IPR050270">
    <property type="entry name" value="DegV_domain_contain"/>
</dbReference>
<comment type="caution">
    <text evidence="3">The sequence shown here is derived from an EMBL/GenBank/DDBJ whole genome shotgun (WGS) entry which is preliminary data.</text>
</comment>
<accession>A0ABV6DVY2</accession>
<keyword evidence="2" id="KW-0175">Coiled coil</keyword>
<dbReference type="PROSITE" id="PS51482">
    <property type="entry name" value="DEGV"/>
    <property type="match status" value="1"/>
</dbReference>
<dbReference type="Gene3D" id="3.30.1180.10">
    <property type="match status" value="1"/>
</dbReference>
<organism evidence="3 4">
    <name type="scientific">Paenibacillus chartarius</name>
    <dbReference type="NCBI Taxonomy" id="747481"/>
    <lineage>
        <taxon>Bacteria</taxon>
        <taxon>Bacillati</taxon>
        <taxon>Bacillota</taxon>
        <taxon>Bacilli</taxon>
        <taxon>Bacillales</taxon>
        <taxon>Paenibacillaceae</taxon>
        <taxon>Paenibacillus</taxon>
    </lineage>
</organism>
<dbReference type="PANTHER" id="PTHR33434">
    <property type="entry name" value="DEGV DOMAIN-CONTAINING PROTEIN DR_1986-RELATED"/>
    <property type="match status" value="1"/>
</dbReference>
<reference evidence="3 4" key="1">
    <citation type="submission" date="2024-09" db="EMBL/GenBank/DDBJ databases">
        <authorList>
            <person name="Sun Q."/>
            <person name="Mori K."/>
        </authorList>
    </citation>
    <scope>NUCLEOTIDE SEQUENCE [LARGE SCALE GENOMIC DNA]</scope>
    <source>
        <strain evidence="3 4">CCM 7759</strain>
    </source>
</reference>
<dbReference type="Gene3D" id="3.40.50.10170">
    <property type="match status" value="1"/>
</dbReference>
<keyword evidence="1" id="KW-0446">Lipid-binding</keyword>
<dbReference type="PANTHER" id="PTHR33434:SF2">
    <property type="entry name" value="FATTY ACID-BINDING PROTEIN TM_1468"/>
    <property type="match status" value="1"/>
</dbReference>
<feature type="coiled-coil region" evidence="2">
    <location>
        <begin position="208"/>
        <end position="235"/>
    </location>
</feature>
<dbReference type="SUPFAM" id="SSF82549">
    <property type="entry name" value="DAK1/DegV-like"/>
    <property type="match status" value="1"/>
</dbReference>
<evidence type="ECO:0000313" key="3">
    <source>
        <dbReference type="EMBL" id="MFC0216708.1"/>
    </source>
</evidence>
<dbReference type="InterPro" id="IPR003797">
    <property type="entry name" value="DegV"/>
</dbReference>
<dbReference type="Pfam" id="PF02645">
    <property type="entry name" value="DegV"/>
    <property type="match status" value="1"/>
</dbReference>
<name>A0ABV6DVY2_9BACL</name>
<keyword evidence="4" id="KW-1185">Reference proteome</keyword>
<evidence type="ECO:0000256" key="2">
    <source>
        <dbReference type="SAM" id="Coils"/>
    </source>
</evidence>
<gene>
    <name evidence="3" type="ORF">ACFFK0_30375</name>
</gene>
<proteinExistence type="predicted"/>